<evidence type="ECO:0000313" key="5">
    <source>
        <dbReference type="Proteomes" id="UP001209681"/>
    </source>
</evidence>
<evidence type="ECO:0000256" key="1">
    <source>
        <dbReference type="ARBA" id="ARBA00022729"/>
    </source>
</evidence>
<sequence>MKVKKMWITVVMMTLFLLSWQVAMAQEMAIFGNEARPPKLWKDGSEAKGTLVDIFRYAEPKLGVHFDFQLSPMSRALDHAMNQLGGITGFSKTEERCKVYDYSDVVYNDEVLLVVKKGREFPFEKLEDLKGKIISYQRGASYGSDFEKAKEYFKPHESNSPTAAFLFLHAERADAVVISPGRAAMHTILKDPQLQGIKDDFTALAKPLTVDPNYLAFHKGMEMGEFIERFNAVIAEGYRNGDIPKIIDNQ</sequence>
<dbReference type="Pfam" id="PF00497">
    <property type="entry name" value="SBP_bac_3"/>
    <property type="match status" value="1"/>
</dbReference>
<keyword evidence="1 2" id="KW-0732">Signal</keyword>
<feature type="signal peptide" evidence="2">
    <location>
        <begin position="1"/>
        <end position="25"/>
    </location>
</feature>
<name>A0ABT3NBM4_9BACT</name>
<gene>
    <name evidence="4" type="ORF">OOT00_12820</name>
</gene>
<organism evidence="4 5">
    <name type="scientific">Desulfobotulus pelophilus</name>
    <dbReference type="NCBI Taxonomy" id="2823377"/>
    <lineage>
        <taxon>Bacteria</taxon>
        <taxon>Pseudomonadati</taxon>
        <taxon>Thermodesulfobacteriota</taxon>
        <taxon>Desulfobacteria</taxon>
        <taxon>Desulfobacterales</taxon>
        <taxon>Desulfobacteraceae</taxon>
        <taxon>Desulfobotulus</taxon>
    </lineage>
</organism>
<dbReference type="InterPro" id="IPR001638">
    <property type="entry name" value="Solute-binding_3/MltF_N"/>
</dbReference>
<dbReference type="SMART" id="SM00062">
    <property type="entry name" value="PBPb"/>
    <property type="match status" value="1"/>
</dbReference>
<dbReference type="Proteomes" id="UP001209681">
    <property type="component" value="Unassembled WGS sequence"/>
</dbReference>
<feature type="domain" description="Solute-binding protein family 3/N-terminal" evidence="3">
    <location>
        <begin position="25"/>
        <end position="250"/>
    </location>
</feature>
<evidence type="ECO:0000256" key="2">
    <source>
        <dbReference type="SAM" id="SignalP"/>
    </source>
</evidence>
<accession>A0ABT3NBM4</accession>
<dbReference type="SUPFAM" id="SSF53850">
    <property type="entry name" value="Periplasmic binding protein-like II"/>
    <property type="match status" value="1"/>
</dbReference>
<protein>
    <submittedName>
        <fullName evidence="4">Transporter substrate-binding domain-containing protein</fullName>
    </submittedName>
</protein>
<dbReference type="PANTHER" id="PTHR35936:SF25">
    <property type="entry name" value="ABC TRANSPORTER SUBSTRATE-BINDING PROTEIN"/>
    <property type="match status" value="1"/>
</dbReference>
<evidence type="ECO:0000259" key="3">
    <source>
        <dbReference type="SMART" id="SM00062"/>
    </source>
</evidence>
<dbReference type="Gene3D" id="3.40.190.10">
    <property type="entry name" value="Periplasmic binding protein-like II"/>
    <property type="match status" value="2"/>
</dbReference>
<reference evidence="4 5" key="1">
    <citation type="submission" date="2022-11" db="EMBL/GenBank/DDBJ databases">
        <title>Desulfobotulus tamanensis H1 sp. nov. - anaerobic, alkaliphilic, sulphate reducing bacterium isolated from terrestrial mud volcano.</title>
        <authorList>
            <person name="Frolova A."/>
            <person name="Merkel A.Y."/>
            <person name="Slobodkin A.I."/>
        </authorList>
    </citation>
    <scope>NUCLEOTIDE SEQUENCE [LARGE SCALE GENOMIC DNA]</scope>
    <source>
        <strain evidence="4 5">H1</strain>
    </source>
</reference>
<keyword evidence="5" id="KW-1185">Reference proteome</keyword>
<dbReference type="EMBL" id="JAPFPW010000017">
    <property type="protein sequence ID" value="MCW7754867.1"/>
    <property type="molecule type" value="Genomic_DNA"/>
</dbReference>
<evidence type="ECO:0000313" key="4">
    <source>
        <dbReference type="EMBL" id="MCW7754867.1"/>
    </source>
</evidence>
<feature type="chain" id="PRO_5046271162" evidence="2">
    <location>
        <begin position="26"/>
        <end position="250"/>
    </location>
</feature>
<dbReference type="PANTHER" id="PTHR35936">
    <property type="entry name" value="MEMBRANE-BOUND LYTIC MUREIN TRANSGLYCOSYLASE F"/>
    <property type="match status" value="1"/>
</dbReference>
<proteinExistence type="predicted"/>
<dbReference type="RefSeq" id="WP_265425781.1">
    <property type="nucleotide sequence ID" value="NZ_JAPFPW010000017.1"/>
</dbReference>
<comment type="caution">
    <text evidence="4">The sequence shown here is derived from an EMBL/GenBank/DDBJ whole genome shotgun (WGS) entry which is preliminary data.</text>
</comment>